<organism evidence="1 2">
    <name type="scientific">Delftia deserti</name>
    <dbReference type="NCBI Taxonomy" id="1651218"/>
    <lineage>
        <taxon>Bacteria</taxon>
        <taxon>Pseudomonadati</taxon>
        <taxon>Pseudomonadota</taxon>
        <taxon>Betaproteobacteria</taxon>
        <taxon>Burkholderiales</taxon>
        <taxon>Comamonadaceae</taxon>
        <taxon>Delftia</taxon>
    </lineage>
</organism>
<dbReference type="InterPro" id="IPR031325">
    <property type="entry name" value="RHS_repeat"/>
</dbReference>
<dbReference type="Pfam" id="PF05593">
    <property type="entry name" value="RHS_repeat"/>
    <property type="match status" value="1"/>
</dbReference>
<sequence length="106" mass="12190">MSIEVKNVAAELLVSRHYQYDKAGNITKIDSDLGRTEYGYDNLDRLTKAAPDQKLQDLGLPKDQYQYDAVHNRVFSVRQLGQWSYKADNRLRSYSRLKPLGITAQP</sequence>
<evidence type="ECO:0000313" key="2">
    <source>
        <dbReference type="Proteomes" id="UP001597287"/>
    </source>
</evidence>
<accession>A0ABW5EXB8</accession>
<dbReference type="RefSeq" id="WP_312370850.1">
    <property type="nucleotide sequence ID" value="NZ_JBHSIH010000001.1"/>
</dbReference>
<proteinExistence type="predicted"/>
<protein>
    <submittedName>
        <fullName evidence="1">RHS repeat domain-containing protein</fullName>
    </submittedName>
</protein>
<dbReference type="InterPro" id="IPR006530">
    <property type="entry name" value="YD"/>
</dbReference>
<keyword evidence="2" id="KW-1185">Reference proteome</keyword>
<gene>
    <name evidence="1" type="ORF">ACFSPV_27775</name>
</gene>
<dbReference type="Proteomes" id="UP001597287">
    <property type="component" value="Unassembled WGS sequence"/>
</dbReference>
<dbReference type="Gene3D" id="2.180.10.10">
    <property type="entry name" value="RHS repeat-associated core"/>
    <property type="match status" value="1"/>
</dbReference>
<evidence type="ECO:0000313" key="1">
    <source>
        <dbReference type="EMBL" id="MFD2322481.1"/>
    </source>
</evidence>
<comment type="caution">
    <text evidence="1">The sequence shown here is derived from an EMBL/GenBank/DDBJ whole genome shotgun (WGS) entry which is preliminary data.</text>
</comment>
<reference evidence="2" key="1">
    <citation type="journal article" date="2019" name="Int. J. Syst. Evol. Microbiol.">
        <title>The Global Catalogue of Microorganisms (GCM) 10K type strain sequencing project: providing services to taxonomists for standard genome sequencing and annotation.</title>
        <authorList>
            <consortium name="The Broad Institute Genomics Platform"/>
            <consortium name="The Broad Institute Genome Sequencing Center for Infectious Disease"/>
            <person name="Wu L."/>
            <person name="Ma J."/>
        </authorList>
    </citation>
    <scope>NUCLEOTIDE SEQUENCE [LARGE SCALE GENOMIC DNA]</scope>
    <source>
        <strain evidence="2">CCUG 62793</strain>
    </source>
</reference>
<dbReference type="NCBIfam" id="TIGR01643">
    <property type="entry name" value="YD_repeat_2x"/>
    <property type="match status" value="1"/>
</dbReference>
<dbReference type="EMBL" id="JBHUIG010000039">
    <property type="protein sequence ID" value="MFD2322481.1"/>
    <property type="molecule type" value="Genomic_DNA"/>
</dbReference>
<name>A0ABW5EXB8_9BURK</name>